<dbReference type="EMBL" id="JBJUIK010000004">
    <property type="protein sequence ID" value="KAL3530306.1"/>
    <property type="molecule type" value="Genomic_DNA"/>
</dbReference>
<dbReference type="InterPro" id="IPR001841">
    <property type="entry name" value="Znf_RING"/>
</dbReference>
<evidence type="ECO:0000256" key="1">
    <source>
        <dbReference type="ARBA" id="ARBA00000900"/>
    </source>
</evidence>
<comment type="catalytic activity">
    <reaction evidence="1">
        <text>S-ubiquitinyl-[E2 ubiquitin-conjugating enzyme]-L-cysteine + [acceptor protein]-L-lysine = [E2 ubiquitin-conjugating enzyme]-L-cysteine + N(6)-ubiquitinyl-[acceptor protein]-L-lysine.</text>
        <dbReference type="EC" id="2.3.2.27"/>
    </reaction>
</comment>
<keyword evidence="3" id="KW-0479">Metal-binding</keyword>
<dbReference type="GO" id="GO:0061630">
    <property type="term" value="F:ubiquitin protein ligase activity"/>
    <property type="evidence" value="ECO:0007669"/>
    <property type="project" value="UniProtKB-EC"/>
</dbReference>
<evidence type="ECO:0000256" key="4">
    <source>
        <dbReference type="ARBA" id="ARBA00022771"/>
    </source>
</evidence>
<evidence type="ECO:0000256" key="5">
    <source>
        <dbReference type="ARBA" id="ARBA00022833"/>
    </source>
</evidence>
<dbReference type="GO" id="GO:0008270">
    <property type="term" value="F:zinc ion binding"/>
    <property type="evidence" value="ECO:0007669"/>
    <property type="project" value="UniProtKB-KW"/>
</dbReference>
<sequence>MAPPTWLPPLNSHDQYDVYVKAMQSGQSEYVPSLLFPIFSIKLKLSVNFYSDNKNTKSYFEGLSLEEDVEIFCHEITKEAMPSLENISNFLSRIFIPFDFNEAIWRERHLNSSYMEDEKTCCKLFDNMNLLEKIWEFLYCMKRQGYNSGKNKLPFKLEMEKMVTIPDQELKSWNSWYEEKKRSDSNFDREFLEAIRRPRTDEELIYETTLLFRGATKSSIQELEVVKIDDLSSRNSPCPICLEELHVGFEGIRLPCLHIFHGACITKWLQESHMCPLCRFTLPTVSLVDDHMY</sequence>
<dbReference type="SMART" id="SM00184">
    <property type="entry name" value="RING"/>
    <property type="match status" value="1"/>
</dbReference>
<evidence type="ECO:0000259" key="7">
    <source>
        <dbReference type="PROSITE" id="PS50089"/>
    </source>
</evidence>
<organism evidence="8 9">
    <name type="scientific">Cinchona calisaya</name>
    <dbReference type="NCBI Taxonomy" id="153742"/>
    <lineage>
        <taxon>Eukaryota</taxon>
        <taxon>Viridiplantae</taxon>
        <taxon>Streptophyta</taxon>
        <taxon>Embryophyta</taxon>
        <taxon>Tracheophyta</taxon>
        <taxon>Spermatophyta</taxon>
        <taxon>Magnoliopsida</taxon>
        <taxon>eudicotyledons</taxon>
        <taxon>Gunneridae</taxon>
        <taxon>Pentapetalae</taxon>
        <taxon>asterids</taxon>
        <taxon>lamiids</taxon>
        <taxon>Gentianales</taxon>
        <taxon>Rubiaceae</taxon>
        <taxon>Cinchonoideae</taxon>
        <taxon>Cinchoneae</taxon>
        <taxon>Cinchona</taxon>
    </lineage>
</organism>
<dbReference type="Proteomes" id="UP001630127">
    <property type="component" value="Unassembled WGS sequence"/>
</dbReference>
<accession>A0ABD3AH16</accession>
<comment type="caution">
    <text evidence="8">The sequence shown here is derived from an EMBL/GenBank/DDBJ whole genome shotgun (WGS) entry which is preliminary data.</text>
</comment>
<dbReference type="PANTHER" id="PTHR15710:SF245">
    <property type="entry name" value="RING-TYPE DOMAIN-CONTAINING PROTEIN"/>
    <property type="match status" value="1"/>
</dbReference>
<keyword evidence="5" id="KW-0862">Zinc</keyword>
<gene>
    <name evidence="8" type="ORF">ACH5RR_009628</name>
</gene>
<name>A0ABD3AH16_9GENT</name>
<dbReference type="AlphaFoldDB" id="A0ABD3AH16"/>
<dbReference type="Pfam" id="PF13639">
    <property type="entry name" value="zf-RING_2"/>
    <property type="match status" value="1"/>
</dbReference>
<evidence type="ECO:0000256" key="2">
    <source>
        <dbReference type="ARBA" id="ARBA00012483"/>
    </source>
</evidence>
<keyword evidence="9" id="KW-1185">Reference proteome</keyword>
<dbReference type="InterPro" id="IPR013083">
    <property type="entry name" value="Znf_RING/FYVE/PHD"/>
</dbReference>
<evidence type="ECO:0000256" key="3">
    <source>
        <dbReference type="ARBA" id="ARBA00022723"/>
    </source>
</evidence>
<reference evidence="8 9" key="1">
    <citation type="submission" date="2024-11" db="EMBL/GenBank/DDBJ databases">
        <title>A near-complete genome assembly of Cinchona calisaya.</title>
        <authorList>
            <person name="Lian D.C."/>
            <person name="Zhao X.W."/>
            <person name="Wei L."/>
        </authorList>
    </citation>
    <scope>NUCLEOTIDE SEQUENCE [LARGE SCALE GENOMIC DNA]</scope>
    <source>
        <tissue evidence="8">Nenye</tissue>
    </source>
</reference>
<dbReference type="Gene3D" id="3.30.40.10">
    <property type="entry name" value="Zinc/RING finger domain, C3HC4 (zinc finger)"/>
    <property type="match status" value="1"/>
</dbReference>
<dbReference type="PROSITE" id="PS50089">
    <property type="entry name" value="ZF_RING_2"/>
    <property type="match status" value="1"/>
</dbReference>
<protein>
    <recommendedName>
        <fullName evidence="2">RING-type E3 ubiquitin transferase</fullName>
        <ecNumber evidence="2">2.3.2.27</ecNumber>
    </recommendedName>
</protein>
<evidence type="ECO:0000313" key="9">
    <source>
        <dbReference type="Proteomes" id="UP001630127"/>
    </source>
</evidence>
<feature type="domain" description="RING-type" evidence="7">
    <location>
        <begin position="238"/>
        <end position="279"/>
    </location>
</feature>
<dbReference type="EC" id="2.3.2.27" evidence="2"/>
<dbReference type="SUPFAM" id="SSF57850">
    <property type="entry name" value="RING/U-box"/>
    <property type="match status" value="1"/>
</dbReference>
<dbReference type="PANTHER" id="PTHR15710">
    <property type="entry name" value="E3 UBIQUITIN-PROTEIN LIGASE PRAJA"/>
    <property type="match status" value="1"/>
</dbReference>
<evidence type="ECO:0000313" key="8">
    <source>
        <dbReference type="EMBL" id="KAL3530306.1"/>
    </source>
</evidence>
<proteinExistence type="predicted"/>
<evidence type="ECO:0000256" key="6">
    <source>
        <dbReference type="PROSITE-ProRule" id="PRU00175"/>
    </source>
</evidence>
<dbReference type="CDD" id="cd16454">
    <property type="entry name" value="RING-H2_PA-TM-RING"/>
    <property type="match status" value="1"/>
</dbReference>
<keyword evidence="4 6" id="KW-0863">Zinc-finger</keyword>